<keyword evidence="2 7" id="KW-0540">Nuclease</keyword>
<evidence type="ECO:0000256" key="3">
    <source>
        <dbReference type="ARBA" id="ARBA00022723"/>
    </source>
</evidence>
<comment type="subcellular location">
    <subcellularLocation>
        <location evidence="7">Cytoplasm</location>
    </subcellularLocation>
</comment>
<dbReference type="GO" id="GO:0006364">
    <property type="term" value="P:rRNA processing"/>
    <property type="evidence" value="ECO:0007669"/>
    <property type="project" value="UniProtKB-UniRule"/>
</dbReference>
<dbReference type="InterPro" id="IPR023091">
    <property type="entry name" value="MetalPrtase_cat_dom_sf_prd"/>
</dbReference>
<dbReference type="PROSITE" id="PS01306">
    <property type="entry name" value="UPF0054"/>
    <property type="match status" value="1"/>
</dbReference>
<dbReference type="GO" id="GO:0004521">
    <property type="term" value="F:RNA endonuclease activity"/>
    <property type="evidence" value="ECO:0007669"/>
    <property type="project" value="UniProtKB-UniRule"/>
</dbReference>
<dbReference type="PANTHER" id="PTHR46986:SF1">
    <property type="entry name" value="ENDORIBONUCLEASE YBEY, CHLOROPLASTIC"/>
    <property type="match status" value="1"/>
</dbReference>
<dbReference type="GO" id="GO:0008270">
    <property type="term" value="F:zinc ion binding"/>
    <property type="evidence" value="ECO:0007669"/>
    <property type="project" value="UniProtKB-UniRule"/>
</dbReference>
<evidence type="ECO:0000256" key="7">
    <source>
        <dbReference type="HAMAP-Rule" id="MF_00009"/>
    </source>
</evidence>
<dbReference type="Pfam" id="PF02130">
    <property type="entry name" value="YbeY"/>
    <property type="match status" value="1"/>
</dbReference>
<organism evidence="8 9">
    <name type="scientific">Candidatus Auribacter fodinae</name>
    <dbReference type="NCBI Taxonomy" id="2093366"/>
    <lineage>
        <taxon>Bacteria</taxon>
        <taxon>Pseudomonadati</taxon>
        <taxon>Candidatus Auribacterota</taxon>
        <taxon>Candidatus Auribacteria</taxon>
        <taxon>Candidatus Auribacterales</taxon>
        <taxon>Candidatus Auribacteraceae</taxon>
        <taxon>Candidatus Auribacter</taxon>
    </lineage>
</organism>
<keyword evidence="3 7" id="KW-0479">Metal-binding</keyword>
<keyword evidence="4 7" id="KW-0255">Endonuclease</keyword>
<dbReference type="PANTHER" id="PTHR46986">
    <property type="entry name" value="ENDORIBONUCLEASE YBEY, CHLOROPLASTIC"/>
    <property type="match status" value="1"/>
</dbReference>
<dbReference type="GO" id="GO:0005737">
    <property type="term" value="C:cytoplasm"/>
    <property type="evidence" value="ECO:0007669"/>
    <property type="project" value="UniProtKB-SubCell"/>
</dbReference>
<evidence type="ECO:0000256" key="6">
    <source>
        <dbReference type="ARBA" id="ARBA00022833"/>
    </source>
</evidence>
<feature type="binding site" evidence="7">
    <location>
        <position position="123"/>
    </location>
    <ligand>
        <name>Zn(2+)</name>
        <dbReference type="ChEBI" id="CHEBI:29105"/>
        <note>catalytic</note>
    </ligand>
</feature>
<keyword evidence="7" id="KW-0698">rRNA processing</keyword>
<dbReference type="Gene3D" id="3.40.390.30">
    <property type="entry name" value="Metalloproteases ('zincins'), catalytic domain"/>
    <property type="match status" value="1"/>
</dbReference>
<dbReference type="SUPFAM" id="SSF55486">
    <property type="entry name" value="Metalloproteases ('zincins'), catalytic domain"/>
    <property type="match status" value="1"/>
</dbReference>
<evidence type="ECO:0000256" key="1">
    <source>
        <dbReference type="ARBA" id="ARBA00010875"/>
    </source>
</evidence>
<name>A0A3A4R9U6_9BACT</name>
<dbReference type="Proteomes" id="UP000266426">
    <property type="component" value="Unassembled WGS sequence"/>
</dbReference>
<evidence type="ECO:0000313" key="9">
    <source>
        <dbReference type="Proteomes" id="UP000266426"/>
    </source>
</evidence>
<sequence>MKIRISNRQKRFQIYPSTIKNICAEVLTCEGEPESVELDVSIVSDEEIEQLNEQYLQHTGPTDVLSFSQREGDDVDGLDDQIGDVVVSADRAFEQSAIFDTSFNEEFALYIIHGILHLLGYDDTTDEDKDCMEKRQQYLLQKLVRAGGSIQLISDQTEG</sequence>
<evidence type="ECO:0000256" key="5">
    <source>
        <dbReference type="ARBA" id="ARBA00022801"/>
    </source>
</evidence>
<comment type="caution">
    <text evidence="8">The sequence shown here is derived from an EMBL/GenBank/DDBJ whole genome shotgun (WGS) entry which is preliminary data.</text>
</comment>
<reference evidence="8 9" key="1">
    <citation type="journal article" date="2017" name="ISME J.">
        <title>Energy and carbon metabolisms in a deep terrestrial subsurface fluid microbial community.</title>
        <authorList>
            <person name="Momper L."/>
            <person name="Jungbluth S.P."/>
            <person name="Lee M.D."/>
            <person name="Amend J.P."/>
        </authorList>
    </citation>
    <scope>NUCLEOTIDE SEQUENCE [LARGE SCALE GENOMIC DNA]</scope>
    <source>
        <strain evidence="8">SURF_26</strain>
    </source>
</reference>
<comment type="cofactor">
    <cofactor evidence="7">
        <name>Zn(2+)</name>
        <dbReference type="ChEBI" id="CHEBI:29105"/>
    </cofactor>
    <text evidence="7">Binds 1 zinc ion.</text>
</comment>
<dbReference type="NCBIfam" id="TIGR00043">
    <property type="entry name" value="rRNA maturation RNase YbeY"/>
    <property type="match status" value="1"/>
</dbReference>
<gene>
    <name evidence="7 8" type="primary">ybeY</name>
    <name evidence="8" type="ORF">C4541_01435</name>
</gene>
<protein>
    <recommendedName>
        <fullName evidence="7">Endoribonuclease YbeY</fullName>
        <ecNumber evidence="7">3.1.-.-</ecNumber>
    </recommendedName>
</protein>
<evidence type="ECO:0000256" key="2">
    <source>
        <dbReference type="ARBA" id="ARBA00022722"/>
    </source>
</evidence>
<dbReference type="AlphaFoldDB" id="A0A3A4R9U6"/>
<dbReference type="InterPro" id="IPR002036">
    <property type="entry name" value="YbeY"/>
</dbReference>
<evidence type="ECO:0000256" key="4">
    <source>
        <dbReference type="ARBA" id="ARBA00022759"/>
    </source>
</evidence>
<dbReference type="InterPro" id="IPR020549">
    <property type="entry name" value="YbeY_CS"/>
</dbReference>
<comment type="function">
    <text evidence="7">Single strand-specific metallo-endoribonuclease involved in late-stage 70S ribosome quality control and in maturation of the 3' terminus of the 16S rRNA.</text>
</comment>
<dbReference type="EC" id="3.1.-.-" evidence="7"/>
<proteinExistence type="inferred from homology"/>
<keyword evidence="7" id="KW-0963">Cytoplasm</keyword>
<comment type="similarity">
    <text evidence="1 7">Belongs to the endoribonuclease YbeY family.</text>
</comment>
<dbReference type="HAMAP" id="MF_00009">
    <property type="entry name" value="Endoribonucl_YbeY"/>
    <property type="match status" value="1"/>
</dbReference>
<feature type="binding site" evidence="7">
    <location>
        <position position="117"/>
    </location>
    <ligand>
        <name>Zn(2+)</name>
        <dbReference type="ChEBI" id="CHEBI:29105"/>
        <note>catalytic</note>
    </ligand>
</feature>
<feature type="binding site" evidence="7">
    <location>
        <position position="113"/>
    </location>
    <ligand>
        <name>Zn(2+)</name>
        <dbReference type="ChEBI" id="CHEBI:29105"/>
        <note>catalytic</note>
    </ligand>
</feature>
<keyword evidence="6 7" id="KW-0862">Zinc</keyword>
<accession>A0A3A4R9U6</accession>
<keyword evidence="7" id="KW-0690">Ribosome biogenesis</keyword>
<keyword evidence="5 7" id="KW-0378">Hydrolase</keyword>
<evidence type="ECO:0000313" key="8">
    <source>
        <dbReference type="EMBL" id="RJP61689.1"/>
    </source>
</evidence>
<dbReference type="EMBL" id="QZJZ01000010">
    <property type="protein sequence ID" value="RJP61689.1"/>
    <property type="molecule type" value="Genomic_DNA"/>
</dbReference>
<dbReference type="GO" id="GO:0004222">
    <property type="term" value="F:metalloendopeptidase activity"/>
    <property type="evidence" value="ECO:0007669"/>
    <property type="project" value="InterPro"/>
</dbReference>